<dbReference type="GO" id="GO:0035243">
    <property type="term" value="F:protein-arginine omega-N symmetric methyltransferase activity"/>
    <property type="evidence" value="ECO:0007669"/>
    <property type="project" value="TreeGrafter"/>
</dbReference>
<evidence type="ECO:0000256" key="2">
    <source>
        <dbReference type="ARBA" id="ARBA00022679"/>
    </source>
</evidence>
<evidence type="ECO:0000313" key="3">
    <source>
        <dbReference type="EMBL" id="MYZ48856.1"/>
    </source>
</evidence>
<accession>A0A964T5E8</accession>
<dbReference type="Gene3D" id="3.40.50.12710">
    <property type="match status" value="1"/>
</dbReference>
<keyword evidence="4" id="KW-1185">Reference proteome</keyword>
<dbReference type="PANTHER" id="PTHR12049:SF7">
    <property type="entry name" value="PROTEIN ARGININE METHYLTRANSFERASE NDUFAF7, MITOCHONDRIAL"/>
    <property type="match status" value="1"/>
</dbReference>
<dbReference type="InterPro" id="IPR029063">
    <property type="entry name" value="SAM-dependent_MTases_sf"/>
</dbReference>
<dbReference type="SUPFAM" id="SSF53335">
    <property type="entry name" value="S-adenosyl-L-methionine-dependent methyltransferases"/>
    <property type="match status" value="1"/>
</dbReference>
<dbReference type="AlphaFoldDB" id="A0A964T5E8"/>
<gene>
    <name evidence="3" type="ORF">E4O86_14165</name>
</gene>
<dbReference type="InterPro" id="IPR003788">
    <property type="entry name" value="NDUFAF7"/>
</dbReference>
<dbReference type="EMBL" id="SPKJ01000050">
    <property type="protein sequence ID" value="MYZ48856.1"/>
    <property type="molecule type" value="Genomic_DNA"/>
</dbReference>
<sequence length="332" mass="34486">MAICLGDPDHGYYTTRDPLGAAGDFTTAPEISQMFGEIVGAWLAHAWRLTGAPPGARLVELGPGRGTLAADVLRVLARIPGLEGIPVDLVETSPVLRKRQAETLAAHAGRVSWHDRLAGVPGAPLLLVANEFFDALPVRQFVRAAGAWRERVVGLDGTGALAFGIGPGQIETAFDAPEGAILEVSPAANAIAEEIGARIARNGGCAIVFDYGHRRTAPGDTLQAVRRHGYSDPLAAPGESDLTAHVDFEALAKAFRAGGAVPHGPIGQGEFLLALGLLERAARLGRGRGTAAQEALRAAVERLAGPDAMGTLFKAMAVTPADVPPPPFPNAI</sequence>
<comment type="caution">
    <text evidence="3">The sequence shown here is derived from an EMBL/GenBank/DDBJ whole genome shotgun (WGS) entry which is preliminary data.</text>
</comment>
<reference evidence="3" key="1">
    <citation type="submission" date="2019-03" db="EMBL/GenBank/DDBJ databases">
        <title>Afifella sp. nov., isolated from activated sludge.</title>
        <authorList>
            <person name="Li Q."/>
            <person name="Liu Y."/>
        </authorList>
    </citation>
    <scope>NUCLEOTIDE SEQUENCE</scope>
    <source>
        <strain evidence="3">L72</strain>
    </source>
</reference>
<keyword evidence="2" id="KW-0808">Transferase</keyword>
<organism evidence="3 4">
    <name type="scientific">Propylenella binzhouense</name>
    <dbReference type="NCBI Taxonomy" id="2555902"/>
    <lineage>
        <taxon>Bacteria</taxon>
        <taxon>Pseudomonadati</taxon>
        <taxon>Pseudomonadota</taxon>
        <taxon>Alphaproteobacteria</taxon>
        <taxon>Hyphomicrobiales</taxon>
        <taxon>Propylenellaceae</taxon>
        <taxon>Propylenella</taxon>
    </lineage>
</organism>
<evidence type="ECO:0000256" key="1">
    <source>
        <dbReference type="ARBA" id="ARBA00022603"/>
    </source>
</evidence>
<dbReference type="InterPro" id="IPR038375">
    <property type="entry name" value="NDUFAF7_sf"/>
</dbReference>
<dbReference type="OrthoDB" id="9794208at2"/>
<dbReference type="GO" id="GO:0032259">
    <property type="term" value="P:methylation"/>
    <property type="evidence" value="ECO:0007669"/>
    <property type="project" value="UniProtKB-KW"/>
</dbReference>
<keyword evidence="1 3" id="KW-0489">Methyltransferase</keyword>
<evidence type="ECO:0000313" key="4">
    <source>
        <dbReference type="Proteomes" id="UP000773614"/>
    </source>
</evidence>
<dbReference type="Pfam" id="PF02636">
    <property type="entry name" value="Methyltransf_28"/>
    <property type="match status" value="1"/>
</dbReference>
<protein>
    <submittedName>
        <fullName evidence="3">Class I SAM-dependent methyltransferase</fullName>
    </submittedName>
</protein>
<dbReference type="Proteomes" id="UP000773614">
    <property type="component" value="Unassembled WGS sequence"/>
</dbReference>
<dbReference type="PANTHER" id="PTHR12049">
    <property type="entry name" value="PROTEIN ARGININE METHYLTRANSFERASE NDUFAF7, MITOCHONDRIAL"/>
    <property type="match status" value="1"/>
</dbReference>
<name>A0A964T5E8_9HYPH</name>
<proteinExistence type="predicted"/>